<dbReference type="RefSeq" id="WP_203760432.1">
    <property type="nucleotide sequence ID" value="NZ_BAAABO010000025.1"/>
</dbReference>
<evidence type="ECO:0000313" key="1">
    <source>
        <dbReference type="EMBL" id="GID72484.1"/>
    </source>
</evidence>
<organism evidence="1 2">
    <name type="scientific">Paractinoplanes deccanensis</name>
    <dbReference type="NCBI Taxonomy" id="113561"/>
    <lineage>
        <taxon>Bacteria</taxon>
        <taxon>Bacillati</taxon>
        <taxon>Actinomycetota</taxon>
        <taxon>Actinomycetes</taxon>
        <taxon>Micromonosporales</taxon>
        <taxon>Micromonosporaceae</taxon>
        <taxon>Paractinoplanes</taxon>
    </lineage>
</organism>
<dbReference type="Proteomes" id="UP000609879">
    <property type="component" value="Unassembled WGS sequence"/>
</dbReference>
<comment type="caution">
    <text evidence="1">The sequence shown here is derived from an EMBL/GenBank/DDBJ whole genome shotgun (WGS) entry which is preliminary data.</text>
</comment>
<dbReference type="PANTHER" id="PTHR37489">
    <property type="entry name" value="DUF3500 DOMAIN-CONTAINING PROTEIN"/>
    <property type="match status" value="1"/>
</dbReference>
<protein>
    <recommendedName>
        <fullName evidence="3">DUF3500 domain-containing protein</fullName>
    </recommendedName>
</protein>
<dbReference type="Pfam" id="PF12006">
    <property type="entry name" value="DUF3500"/>
    <property type="match status" value="1"/>
</dbReference>
<dbReference type="EMBL" id="BOMI01000016">
    <property type="protein sequence ID" value="GID72484.1"/>
    <property type="molecule type" value="Genomic_DNA"/>
</dbReference>
<dbReference type="PANTHER" id="PTHR37489:SF1">
    <property type="entry name" value="DUF3500 DOMAIN-CONTAINING PROTEIN"/>
    <property type="match status" value="1"/>
</dbReference>
<accession>A0ABQ3XXL0</accession>
<gene>
    <name evidence="1" type="ORF">Ade02nite_11250</name>
</gene>
<sequence>MSESARREVAGVMAEAAASWLGMLDDGQRRVAVGDVGGGERLRWFYTPTDHGGLTVHQQRPAQQRAAMRLVASGLSRAGYVTVATTMGLENILDHTEGFVARFDRERGRDPGLYYLRVFGEPGGEGTWGWRFGGHHVSLNNLIVDGELVSTTPCFMGADPATSEFLGGATNRPLGRVEDLARELARSLGPRAILSAKAPSDLVTGNRSEIADGDRVIPLAGIWRDERFPDPAEWAKLQAASDAIDERAGYGEGEHRALEYTARPKGVSALEFGVEQRDLLARLVGTYVERVPVPTAYDLDALYFAWAGSTEPGAPHYYRVQGPRMLLEWDNTQRDANHAHSVWRDPSNDFGRDVLRAHRQAHH</sequence>
<evidence type="ECO:0000313" key="2">
    <source>
        <dbReference type="Proteomes" id="UP000609879"/>
    </source>
</evidence>
<proteinExistence type="predicted"/>
<name>A0ABQ3XXL0_9ACTN</name>
<evidence type="ECO:0008006" key="3">
    <source>
        <dbReference type="Google" id="ProtNLM"/>
    </source>
</evidence>
<keyword evidence="2" id="KW-1185">Reference proteome</keyword>
<reference evidence="1 2" key="1">
    <citation type="submission" date="2021-01" db="EMBL/GenBank/DDBJ databases">
        <title>Whole genome shotgun sequence of Actinoplanes deccanensis NBRC 13994.</title>
        <authorList>
            <person name="Komaki H."/>
            <person name="Tamura T."/>
        </authorList>
    </citation>
    <scope>NUCLEOTIDE SEQUENCE [LARGE SCALE GENOMIC DNA]</scope>
    <source>
        <strain evidence="1 2">NBRC 13994</strain>
    </source>
</reference>
<dbReference type="InterPro" id="IPR021889">
    <property type="entry name" value="DUF3500"/>
</dbReference>